<dbReference type="RefSeq" id="WP_118426894.1">
    <property type="nucleotide sequence ID" value="NZ_QRPD01000001.1"/>
</dbReference>
<dbReference type="AlphaFoldDB" id="A0A415N651"/>
<dbReference type="Proteomes" id="UP000283325">
    <property type="component" value="Unassembled WGS sequence"/>
</dbReference>
<dbReference type="InterPro" id="IPR011664">
    <property type="entry name" value="Abi_system_AbiD/AbiF-like"/>
</dbReference>
<gene>
    <name evidence="1" type="ORF">DWZ98_01710</name>
</gene>
<reference evidence="1 2" key="1">
    <citation type="submission" date="2018-08" db="EMBL/GenBank/DDBJ databases">
        <title>A genome reference for cultivated species of the human gut microbiota.</title>
        <authorList>
            <person name="Zou Y."/>
            <person name="Xue W."/>
            <person name="Luo G."/>
        </authorList>
    </citation>
    <scope>NUCLEOTIDE SEQUENCE [LARGE SCALE GENOMIC DNA]</scope>
    <source>
        <strain evidence="1 2">AF36-1BH</strain>
    </source>
</reference>
<evidence type="ECO:0000313" key="2">
    <source>
        <dbReference type="Proteomes" id="UP000283325"/>
    </source>
</evidence>
<organism evidence="1 2">
    <name type="scientific">Dorea formicigenerans</name>
    <dbReference type="NCBI Taxonomy" id="39486"/>
    <lineage>
        <taxon>Bacteria</taxon>
        <taxon>Bacillati</taxon>
        <taxon>Bacillota</taxon>
        <taxon>Clostridia</taxon>
        <taxon>Lachnospirales</taxon>
        <taxon>Lachnospiraceae</taxon>
        <taxon>Dorea</taxon>
    </lineage>
</organism>
<evidence type="ECO:0000313" key="1">
    <source>
        <dbReference type="EMBL" id="RHL90856.1"/>
    </source>
</evidence>
<accession>A0A415N651</accession>
<dbReference type="EMBL" id="QRPD01000001">
    <property type="protein sequence ID" value="RHL90856.1"/>
    <property type="molecule type" value="Genomic_DNA"/>
</dbReference>
<protein>
    <submittedName>
        <fullName evidence="1">Abi family protein</fullName>
    </submittedName>
</protein>
<comment type="caution">
    <text evidence="1">The sequence shown here is derived from an EMBL/GenBank/DDBJ whole genome shotgun (WGS) entry which is preliminary data.</text>
</comment>
<name>A0A415N651_9FIRM</name>
<proteinExistence type="predicted"/>
<dbReference type="Pfam" id="PF07751">
    <property type="entry name" value="Abi_2"/>
    <property type="match status" value="1"/>
</dbReference>
<sequence>MEEKPFKTHEQLVELLASRGVDFSNPDSKSFAKKKLQRIGYYNLINGYSFLFWESDCKDKYKPGTTVNEIYNLYLFDQKLRETFLHNILPLETNIKSLIAYYFPQMHPETHYLTYDNFDITKKDASKNITGLLSEIQRQIAGRCSDPSIAHYLNNYGYIPLWVLNNILTLGTISKFYSLMQQKERQEISKTFHLSDKELENILTYVSSVRNFCAHGNRLFCYRSKRPLIDTSLHAAMQLPKSEKNEYLYGKRDLFAVMIALKLTISNREFRRLVKEVDIALKNLYSYTTVLTQETILSSMGFPQNWKDLLLKY</sequence>